<dbReference type="EMBL" id="LCHU01000001">
    <property type="protein sequence ID" value="KKT42311.1"/>
    <property type="molecule type" value="Genomic_DNA"/>
</dbReference>
<evidence type="ECO:0000313" key="2">
    <source>
        <dbReference type="Proteomes" id="UP000034736"/>
    </source>
</evidence>
<sequence length="93" mass="10877">MTIEKINIPDGDIPGWMKILREGGFSDKEIDAMLSRLNVAYAKGAKIDPMEEELKRIEEHLKAYGKTLNDEEREYMRKSIASRPEFEDFRDKK</sequence>
<accession>A0A0G1H4H1</accession>
<name>A0A0G1H4H1_9BACT</name>
<organism evidence="1 2">
    <name type="scientific">Candidatus Giovannonibacteria bacterium GW2011_GWA2_44_13b</name>
    <dbReference type="NCBI Taxonomy" id="1618647"/>
    <lineage>
        <taxon>Bacteria</taxon>
        <taxon>Candidatus Giovannoniibacteriota</taxon>
    </lineage>
</organism>
<gene>
    <name evidence="1" type="ORF">UW30_C0001G0036</name>
</gene>
<proteinExistence type="predicted"/>
<reference evidence="1 2" key="1">
    <citation type="journal article" date="2015" name="Nature">
        <title>rRNA introns, odd ribosomes, and small enigmatic genomes across a large radiation of phyla.</title>
        <authorList>
            <person name="Brown C.T."/>
            <person name="Hug L.A."/>
            <person name="Thomas B.C."/>
            <person name="Sharon I."/>
            <person name="Castelle C.J."/>
            <person name="Singh A."/>
            <person name="Wilkins M.J."/>
            <person name="Williams K.H."/>
            <person name="Banfield J.F."/>
        </authorList>
    </citation>
    <scope>NUCLEOTIDE SEQUENCE [LARGE SCALE GENOMIC DNA]</scope>
</reference>
<comment type="caution">
    <text evidence="1">The sequence shown here is derived from an EMBL/GenBank/DDBJ whole genome shotgun (WGS) entry which is preliminary data.</text>
</comment>
<dbReference type="AlphaFoldDB" id="A0A0G1H4H1"/>
<dbReference type="STRING" id="1618647.UW30_C0001G0036"/>
<protein>
    <submittedName>
        <fullName evidence="1">Uncharacterized protein</fullName>
    </submittedName>
</protein>
<dbReference type="Proteomes" id="UP000034736">
    <property type="component" value="Unassembled WGS sequence"/>
</dbReference>
<evidence type="ECO:0000313" key="1">
    <source>
        <dbReference type="EMBL" id="KKT42311.1"/>
    </source>
</evidence>